<reference evidence="3" key="1">
    <citation type="journal article" date="2020" name="Stud. Mycol.">
        <title>101 Dothideomycetes genomes: a test case for predicting lifestyles and emergence of pathogens.</title>
        <authorList>
            <person name="Haridas S."/>
            <person name="Albert R."/>
            <person name="Binder M."/>
            <person name="Bloem J."/>
            <person name="Labutti K."/>
            <person name="Salamov A."/>
            <person name="Andreopoulos B."/>
            <person name="Baker S."/>
            <person name="Barry K."/>
            <person name="Bills G."/>
            <person name="Bluhm B."/>
            <person name="Cannon C."/>
            <person name="Castanera R."/>
            <person name="Culley D."/>
            <person name="Daum C."/>
            <person name="Ezra D."/>
            <person name="Gonzalez J."/>
            <person name="Henrissat B."/>
            <person name="Kuo A."/>
            <person name="Liang C."/>
            <person name="Lipzen A."/>
            <person name="Lutzoni F."/>
            <person name="Magnuson J."/>
            <person name="Mondo S."/>
            <person name="Nolan M."/>
            <person name="Ohm R."/>
            <person name="Pangilinan J."/>
            <person name="Park H.-J."/>
            <person name="Ramirez L."/>
            <person name="Alfaro M."/>
            <person name="Sun H."/>
            <person name="Tritt A."/>
            <person name="Yoshinaga Y."/>
            <person name="Zwiers L.-H."/>
            <person name="Turgeon B."/>
            <person name="Goodwin S."/>
            <person name="Spatafora J."/>
            <person name="Crous P."/>
            <person name="Grigoriev I."/>
        </authorList>
    </citation>
    <scope>NUCLEOTIDE SEQUENCE</scope>
    <source>
        <strain evidence="3">CBS 279.74</strain>
    </source>
</reference>
<feature type="compositionally biased region" description="Basic and acidic residues" evidence="1">
    <location>
        <begin position="217"/>
        <end position="226"/>
    </location>
</feature>
<feature type="signal peptide" evidence="2">
    <location>
        <begin position="1"/>
        <end position="20"/>
    </location>
</feature>
<feature type="chain" id="PRO_5026077784" evidence="2">
    <location>
        <begin position="21"/>
        <end position="695"/>
    </location>
</feature>
<keyword evidence="2" id="KW-0732">Signal</keyword>
<accession>A0A6G1JSW8</accession>
<dbReference type="OrthoDB" id="1896086at2759"/>
<feature type="region of interest" description="Disordered" evidence="1">
    <location>
        <begin position="198"/>
        <end position="226"/>
    </location>
</feature>
<evidence type="ECO:0000256" key="1">
    <source>
        <dbReference type="SAM" id="MobiDB-lite"/>
    </source>
</evidence>
<name>A0A6G1JSW8_9PLEO</name>
<dbReference type="AlphaFoldDB" id="A0A6G1JSW8"/>
<evidence type="ECO:0000256" key="2">
    <source>
        <dbReference type="SAM" id="SignalP"/>
    </source>
</evidence>
<proteinExistence type="predicted"/>
<evidence type="ECO:0000313" key="3">
    <source>
        <dbReference type="EMBL" id="KAF2703709.1"/>
    </source>
</evidence>
<protein>
    <submittedName>
        <fullName evidence="3">Uncharacterized protein</fullName>
    </submittedName>
</protein>
<dbReference type="EMBL" id="MU005785">
    <property type="protein sequence ID" value="KAF2703709.1"/>
    <property type="molecule type" value="Genomic_DNA"/>
</dbReference>
<feature type="region of interest" description="Disordered" evidence="1">
    <location>
        <begin position="308"/>
        <end position="357"/>
    </location>
</feature>
<evidence type="ECO:0000313" key="4">
    <source>
        <dbReference type="Proteomes" id="UP000799428"/>
    </source>
</evidence>
<sequence>MKGCSKVVAACGLIIQAAAALNSVPFVTVVHNINIAVRQDANDVKIAAVVPTESGQIGINPPGPEPTIANIKGHTSFLTLEGSTTKWIGSDPNNIAVSTTTTTKKGGETAVATITKGVSAIKNENGDLNILLGPAVKAKLEAIAKQVTPCAAKRKRKMRNGKRGGSTCGLADFVQRVGADEELQGSFARPLTDQVFDEIDEGYGGDDPASDPGWEGDGGHHAVHEDEGYYSDDEEGFFEGAEGAEGDAAAETVETIVFSSEEEAAAIAAGLMGSEAEAAIAVWGGSTVTAGSLLAILWATLKDGKPLSNANKVPKESIHKITKSKTKTSSPTSTPTSTPTSSSSSCPAPTVSPPSCGKCKPTSVKVEGAQATNVVDWACSEGSTKGCLCNPKTVDRITVSDANLHQAVLDAISELDKLPKEPEEPNISCPGDISPVSSKFLVDKTANGFCEEVMKDLNSNFGSTAYDIDGNKMPLLKTVKGEGGVARRALQRRSPPEKSDYYKDYKFLLSYKHEEGNCLLPKEDLCKNAWRALVRSQCGNNHGSAGDRMFVDAVIDVGCGTFSWHVEAPPKAPPKPTLSSRVCHHAHKHYDVRSSYVDQWSSLGCRREPGKKMQAGDKDIKWHPIGFGADYHQQYKISWIDGCSVTTEQSVELPMEGDQGVSCGNLLRDNYYDCNNGGAGGSIDAGCLRYDFYVI</sequence>
<organism evidence="3 4">
    <name type="scientific">Pleomassaria siparia CBS 279.74</name>
    <dbReference type="NCBI Taxonomy" id="1314801"/>
    <lineage>
        <taxon>Eukaryota</taxon>
        <taxon>Fungi</taxon>
        <taxon>Dikarya</taxon>
        <taxon>Ascomycota</taxon>
        <taxon>Pezizomycotina</taxon>
        <taxon>Dothideomycetes</taxon>
        <taxon>Pleosporomycetidae</taxon>
        <taxon>Pleosporales</taxon>
        <taxon>Pleomassariaceae</taxon>
        <taxon>Pleomassaria</taxon>
    </lineage>
</organism>
<feature type="compositionally biased region" description="Low complexity" evidence="1">
    <location>
        <begin position="327"/>
        <end position="355"/>
    </location>
</feature>
<dbReference type="Proteomes" id="UP000799428">
    <property type="component" value="Unassembled WGS sequence"/>
</dbReference>
<keyword evidence="4" id="KW-1185">Reference proteome</keyword>
<gene>
    <name evidence="3" type="ORF">K504DRAFT_485513</name>
</gene>